<dbReference type="AlphaFoldDB" id="A0A6A2XCF9"/>
<sequence>MAPRTEMPNGLPAVYRQLIFRQALSPMPIPHRFRPAPVIFEWRKAGESRGSGYQIKHRKGMEIENFGELAGTSVGTNFAPHIITVNPGEDQSRLHPIRKRVISNVTLRQPDSSGGTLTYEGRFEILTLSGSFMPTETQGTTSRSGG</sequence>
<protein>
    <recommendedName>
        <fullName evidence="5">AT-hook motif nuclear-localized protein</fullName>
    </recommendedName>
</protein>
<dbReference type="InterPro" id="IPR039605">
    <property type="entry name" value="AHL"/>
</dbReference>
<comment type="domain">
    <text evidence="5">The PPC domain mediates interactions between AHL proteins.</text>
</comment>
<keyword evidence="3 5" id="KW-0804">Transcription</keyword>
<evidence type="ECO:0000256" key="5">
    <source>
        <dbReference type="RuleBase" id="RU367031"/>
    </source>
</evidence>
<dbReference type="InterPro" id="IPR005175">
    <property type="entry name" value="PPC_dom"/>
</dbReference>
<dbReference type="PROSITE" id="PS51742">
    <property type="entry name" value="PPC"/>
    <property type="match status" value="1"/>
</dbReference>
<evidence type="ECO:0000259" key="6">
    <source>
        <dbReference type="PROSITE" id="PS51742"/>
    </source>
</evidence>
<dbReference type="PANTHER" id="PTHR31500:SF96">
    <property type="entry name" value="AT-HOOK MOTIF NUCLEAR-LOCALIZED PROTEIN 7"/>
    <property type="match status" value="1"/>
</dbReference>
<evidence type="ECO:0000256" key="1">
    <source>
        <dbReference type="ARBA" id="ARBA00023015"/>
    </source>
</evidence>
<keyword evidence="4 5" id="KW-0539">Nucleus</keyword>
<dbReference type="GO" id="GO:0005634">
    <property type="term" value="C:nucleus"/>
    <property type="evidence" value="ECO:0007669"/>
    <property type="project" value="UniProtKB-SubCell"/>
</dbReference>
<reference evidence="7" key="1">
    <citation type="submission" date="2019-09" db="EMBL/GenBank/DDBJ databases">
        <title>Draft genome information of white flower Hibiscus syriacus.</title>
        <authorList>
            <person name="Kim Y.-M."/>
        </authorList>
    </citation>
    <scope>NUCLEOTIDE SEQUENCE [LARGE SCALE GENOMIC DNA]</scope>
    <source>
        <strain evidence="7">YM2019G1</strain>
    </source>
</reference>
<name>A0A6A2XCF9_HIBSY</name>
<keyword evidence="8" id="KW-1185">Reference proteome</keyword>
<comment type="function">
    <text evidence="5">Transcription factor that specifically binds AT-rich DNA sequences related to the nuclear matrix attachment regions (MARs).</text>
</comment>
<dbReference type="Proteomes" id="UP000436088">
    <property type="component" value="Unassembled WGS sequence"/>
</dbReference>
<feature type="domain" description="PPC" evidence="6">
    <location>
        <begin position="47"/>
        <end position="146"/>
    </location>
</feature>
<organism evidence="7 8">
    <name type="scientific">Hibiscus syriacus</name>
    <name type="common">Rose of Sharon</name>
    <dbReference type="NCBI Taxonomy" id="106335"/>
    <lineage>
        <taxon>Eukaryota</taxon>
        <taxon>Viridiplantae</taxon>
        <taxon>Streptophyta</taxon>
        <taxon>Embryophyta</taxon>
        <taxon>Tracheophyta</taxon>
        <taxon>Spermatophyta</taxon>
        <taxon>Magnoliopsida</taxon>
        <taxon>eudicotyledons</taxon>
        <taxon>Gunneridae</taxon>
        <taxon>Pentapetalae</taxon>
        <taxon>rosids</taxon>
        <taxon>malvids</taxon>
        <taxon>Malvales</taxon>
        <taxon>Malvaceae</taxon>
        <taxon>Malvoideae</taxon>
        <taxon>Hibiscus</taxon>
    </lineage>
</organism>
<dbReference type="Gene3D" id="3.30.1330.80">
    <property type="entry name" value="Hypothetical protein, similar to alpha- acetolactate decarboxylase, domain 2"/>
    <property type="match status" value="1"/>
</dbReference>
<dbReference type="CDD" id="cd11378">
    <property type="entry name" value="DUF296"/>
    <property type="match status" value="1"/>
</dbReference>
<dbReference type="GO" id="GO:0003680">
    <property type="term" value="F:minor groove of adenine-thymine-rich DNA binding"/>
    <property type="evidence" value="ECO:0007669"/>
    <property type="project" value="UniProtKB-UniRule"/>
</dbReference>
<evidence type="ECO:0000313" key="8">
    <source>
        <dbReference type="Proteomes" id="UP000436088"/>
    </source>
</evidence>
<proteinExistence type="predicted"/>
<evidence type="ECO:0000256" key="3">
    <source>
        <dbReference type="ARBA" id="ARBA00023163"/>
    </source>
</evidence>
<evidence type="ECO:0000256" key="4">
    <source>
        <dbReference type="ARBA" id="ARBA00023242"/>
    </source>
</evidence>
<dbReference type="EMBL" id="VEPZ02001641">
    <property type="protein sequence ID" value="KAE8664955.1"/>
    <property type="molecule type" value="Genomic_DNA"/>
</dbReference>
<keyword evidence="1 5" id="KW-0805">Transcription regulation</keyword>
<dbReference type="SUPFAM" id="SSF117856">
    <property type="entry name" value="AF0104/ALDC/Ptd012-like"/>
    <property type="match status" value="1"/>
</dbReference>
<dbReference type="PANTHER" id="PTHR31500">
    <property type="entry name" value="AT-HOOK MOTIF NUCLEAR-LOCALIZED PROTEIN 9"/>
    <property type="match status" value="1"/>
</dbReference>
<comment type="subcellular location">
    <subcellularLocation>
        <location evidence="5">Nucleus</location>
    </subcellularLocation>
</comment>
<accession>A0A6A2XCF9</accession>
<comment type="caution">
    <text evidence="7">The sequence shown here is derived from an EMBL/GenBank/DDBJ whole genome shotgun (WGS) entry which is preliminary data.</text>
</comment>
<gene>
    <name evidence="7" type="ORF">F3Y22_tig00112738pilonHSYRG01241</name>
</gene>
<keyword evidence="2 5" id="KW-0238">DNA-binding</keyword>
<evidence type="ECO:0000256" key="2">
    <source>
        <dbReference type="ARBA" id="ARBA00023125"/>
    </source>
</evidence>
<evidence type="ECO:0000313" key="7">
    <source>
        <dbReference type="EMBL" id="KAE8664955.1"/>
    </source>
</evidence>